<sequence length="83" mass="9003">MNTAWLCRWKHVVSRAADALPPPRPGPGDAFTPGDPGAGLFNGGSGERRAVETGTLFIPGEQREPQQQHTPREFSSSLILTFM</sequence>
<dbReference type="Proteomes" id="UP001378592">
    <property type="component" value="Unassembled WGS sequence"/>
</dbReference>
<organism evidence="2 3">
    <name type="scientific">Gryllus longicercus</name>
    <dbReference type="NCBI Taxonomy" id="2509291"/>
    <lineage>
        <taxon>Eukaryota</taxon>
        <taxon>Metazoa</taxon>
        <taxon>Ecdysozoa</taxon>
        <taxon>Arthropoda</taxon>
        <taxon>Hexapoda</taxon>
        <taxon>Insecta</taxon>
        <taxon>Pterygota</taxon>
        <taxon>Neoptera</taxon>
        <taxon>Polyneoptera</taxon>
        <taxon>Orthoptera</taxon>
        <taxon>Ensifera</taxon>
        <taxon>Gryllidea</taxon>
        <taxon>Grylloidea</taxon>
        <taxon>Gryllidae</taxon>
        <taxon>Gryllinae</taxon>
        <taxon>Gryllus</taxon>
    </lineage>
</organism>
<proteinExistence type="predicted"/>
<comment type="caution">
    <text evidence="2">The sequence shown here is derived from an EMBL/GenBank/DDBJ whole genome shotgun (WGS) entry which is preliminary data.</text>
</comment>
<feature type="region of interest" description="Disordered" evidence="1">
    <location>
        <begin position="17"/>
        <end position="46"/>
    </location>
</feature>
<feature type="compositionally biased region" description="Basic and acidic residues" evidence="1">
    <location>
        <begin position="61"/>
        <end position="72"/>
    </location>
</feature>
<gene>
    <name evidence="2" type="ORF">R5R35_010428</name>
</gene>
<protein>
    <submittedName>
        <fullName evidence="2">Uncharacterized protein</fullName>
    </submittedName>
</protein>
<dbReference type="AlphaFoldDB" id="A0AAN9Z3B8"/>
<feature type="compositionally biased region" description="Polar residues" evidence="1">
    <location>
        <begin position="73"/>
        <end position="83"/>
    </location>
</feature>
<accession>A0AAN9Z3B8</accession>
<reference evidence="2 3" key="1">
    <citation type="submission" date="2024-03" db="EMBL/GenBank/DDBJ databases">
        <title>The genome assembly and annotation of the cricket Gryllus longicercus Weissman &amp; Gray.</title>
        <authorList>
            <person name="Szrajer S."/>
            <person name="Gray D."/>
            <person name="Ylla G."/>
        </authorList>
    </citation>
    <scope>NUCLEOTIDE SEQUENCE [LARGE SCALE GENOMIC DNA]</scope>
    <source>
        <strain evidence="2">DAG 2021-001</strain>
        <tissue evidence="2">Whole body minus gut</tissue>
    </source>
</reference>
<feature type="region of interest" description="Disordered" evidence="1">
    <location>
        <begin position="60"/>
        <end position="83"/>
    </location>
</feature>
<name>A0AAN9Z3B8_9ORTH</name>
<dbReference type="EMBL" id="JAZDUA010000143">
    <property type="protein sequence ID" value="KAK7866593.1"/>
    <property type="molecule type" value="Genomic_DNA"/>
</dbReference>
<feature type="compositionally biased region" description="Gly residues" evidence="1">
    <location>
        <begin position="36"/>
        <end position="45"/>
    </location>
</feature>
<evidence type="ECO:0000313" key="2">
    <source>
        <dbReference type="EMBL" id="KAK7866593.1"/>
    </source>
</evidence>
<evidence type="ECO:0000313" key="3">
    <source>
        <dbReference type="Proteomes" id="UP001378592"/>
    </source>
</evidence>
<keyword evidence="3" id="KW-1185">Reference proteome</keyword>
<evidence type="ECO:0000256" key="1">
    <source>
        <dbReference type="SAM" id="MobiDB-lite"/>
    </source>
</evidence>